<feature type="domain" description="NAD-dependent epimerase/dehydratase" evidence="2">
    <location>
        <begin position="5"/>
        <end position="224"/>
    </location>
</feature>
<dbReference type="InterPro" id="IPR036291">
    <property type="entry name" value="NAD(P)-bd_dom_sf"/>
</dbReference>
<dbReference type="InterPro" id="IPR010099">
    <property type="entry name" value="SDR39U1"/>
</dbReference>
<evidence type="ECO:0000259" key="2">
    <source>
        <dbReference type="Pfam" id="PF01370"/>
    </source>
</evidence>
<dbReference type="Pfam" id="PF01370">
    <property type="entry name" value="Epimerase"/>
    <property type="match status" value="1"/>
</dbReference>
<dbReference type="PANTHER" id="PTHR11092:SF0">
    <property type="entry name" value="EPIMERASE FAMILY PROTEIN SDR39U1"/>
    <property type="match status" value="1"/>
</dbReference>
<dbReference type="InterPro" id="IPR001509">
    <property type="entry name" value="Epimerase_deHydtase"/>
</dbReference>
<dbReference type="RefSeq" id="WP_010417487.1">
    <property type="nucleotide sequence ID" value="NZ_MCRM02000017.1"/>
</dbReference>
<dbReference type="EMBL" id="MCRM02000017">
    <property type="protein sequence ID" value="PNV74185.1"/>
    <property type="molecule type" value="Genomic_DNA"/>
</dbReference>
<dbReference type="Pfam" id="PF08338">
    <property type="entry name" value="DUF1731"/>
    <property type="match status" value="1"/>
</dbReference>
<sequence length="303" mass="33074">MLIGISGGTGLIGSLLALRLRAEGYQVRLFSRSGKLPYRLQRTSEWDVRIGPLPTRIDLEGVDVLINLAGEPIAGNRWTEEYKKKIRTSRIDYTRDLVSVLSSLGEVGPKTLLNASAIGFYGSFESSTPPFDESTPAAQDELSDLCQAWEKEALEAEKSGIRTVLLRIGVVLSTEGGALASLLPAFRLFAGGPIGSGNQILSWIHIEDLLSIVLFLLKRPEAIGPFNLVSPEPISNEQFSKALGRTLNRPSFTRIPSFALKLAFGDGAQVATHGQRVIPKRLLELGYKFRYPNLEGALRSLLG</sequence>
<organism evidence="4 5">
    <name type="scientific">Leptospira inadai serovar Lyme</name>
    <dbReference type="NCBI Taxonomy" id="293084"/>
    <lineage>
        <taxon>Bacteria</taxon>
        <taxon>Pseudomonadati</taxon>
        <taxon>Spirochaetota</taxon>
        <taxon>Spirochaetia</taxon>
        <taxon>Leptospirales</taxon>
        <taxon>Leptospiraceae</taxon>
        <taxon>Leptospira</taxon>
    </lineage>
</organism>
<proteinExistence type="inferred from homology"/>
<accession>A0ABX4YFZ9</accession>
<dbReference type="SUPFAM" id="SSF51735">
    <property type="entry name" value="NAD(P)-binding Rossmann-fold domains"/>
    <property type="match status" value="1"/>
</dbReference>
<dbReference type="NCBIfam" id="TIGR01777">
    <property type="entry name" value="yfcH"/>
    <property type="match status" value="1"/>
</dbReference>
<dbReference type="PANTHER" id="PTHR11092">
    <property type="entry name" value="SUGAR NUCLEOTIDE EPIMERASE RELATED"/>
    <property type="match status" value="1"/>
</dbReference>
<comment type="caution">
    <text evidence="4">The sequence shown here is derived from an EMBL/GenBank/DDBJ whole genome shotgun (WGS) entry which is preliminary data.</text>
</comment>
<feature type="domain" description="DUF1731" evidence="3">
    <location>
        <begin position="255"/>
        <end position="301"/>
    </location>
</feature>
<keyword evidence="5" id="KW-1185">Reference proteome</keyword>
<comment type="similarity">
    <text evidence="1">Belongs to the NAD(P)-dependent epimerase/dehydratase family. SDR39U1 subfamily.</text>
</comment>
<evidence type="ECO:0000259" key="3">
    <source>
        <dbReference type="Pfam" id="PF08338"/>
    </source>
</evidence>
<reference evidence="4" key="1">
    <citation type="submission" date="2018-01" db="EMBL/GenBank/DDBJ databases">
        <title>Genomic characterization of Leptospira inadai serogroup Lyme isolated from captured rat in Brazil and comparative analysis with human reference strain.</title>
        <authorList>
            <person name="Moreno L.Z."/>
            <person name="Loureiro A.P."/>
            <person name="Miraglia F."/>
            <person name="Kremer F.S."/>
            <person name="Eslabao M.R."/>
            <person name="Dellagostin O.A."/>
            <person name="Lilenbaum W."/>
            <person name="Moreno A.M."/>
        </authorList>
    </citation>
    <scope>NUCLEOTIDE SEQUENCE [LARGE SCALE GENOMIC DNA]</scope>
    <source>
        <strain evidence="4">M34/99</strain>
    </source>
</reference>
<evidence type="ECO:0000313" key="4">
    <source>
        <dbReference type="EMBL" id="PNV74185.1"/>
    </source>
</evidence>
<evidence type="ECO:0000256" key="1">
    <source>
        <dbReference type="ARBA" id="ARBA00009353"/>
    </source>
</evidence>
<dbReference type="Proteomes" id="UP000094669">
    <property type="component" value="Unassembled WGS sequence"/>
</dbReference>
<dbReference type="Gene3D" id="3.40.50.720">
    <property type="entry name" value="NAD(P)-binding Rossmann-like Domain"/>
    <property type="match status" value="1"/>
</dbReference>
<protein>
    <submittedName>
        <fullName evidence="4">TIGR01777 family protein</fullName>
    </submittedName>
</protein>
<dbReference type="InterPro" id="IPR013549">
    <property type="entry name" value="DUF1731"/>
</dbReference>
<evidence type="ECO:0000313" key="5">
    <source>
        <dbReference type="Proteomes" id="UP000094669"/>
    </source>
</evidence>
<dbReference type="CDD" id="cd05242">
    <property type="entry name" value="SDR_a8"/>
    <property type="match status" value="1"/>
</dbReference>
<gene>
    <name evidence="4" type="ORF">BES34_015160</name>
</gene>
<name>A0ABX4YFZ9_9LEPT</name>